<keyword evidence="3" id="KW-1185">Reference proteome</keyword>
<feature type="compositionally biased region" description="Low complexity" evidence="1">
    <location>
        <begin position="137"/>
        <end position="147"/>
    </location>
</feature>
<reference evidence="2" key="1">
    <citation type="submission" date="2014-08" db="EMBL/GenBank/DDBJ databases">
        <title>Draft genome sequences of Sphingobium herbicidovorans.</title>
        <authorList>
            <person name="Gan H.M."/>
            <person name="Gan H.Y."/>
            <person name="Savka M.A."/>
        </authorList>
    </citation>
    <scope>NUCLEOTIDE SEQUENCE [LARGE SCALE GENOMIC DNA]</scope>
    <source>
        <strain evidence="2">NBRC 16415</strain>
    </source>
</reference>
<feature type="region of interest" description="Disordered" evidence="1">
    <location>
        <begin position="114"/>
        <end position="169"/>
    </location>
</feature>
<dbReference type="AlphaFoldDB" id="A0A086P9H4"/>
<feature type="compositionally biased region" description="Polar residues" evidence="1">
    <location>
        <begin position="126"/>
        <end position="135"/>
    </location>
</feature>
<dbReference type="PATRIC" id="fig|1219045.3.peg.2254"/>
<comment type="caution">
    <text evidence="2">The sequence shown here is derived from an EMBL/GenBank/DDBJ whole genome shotgun (WGS) entry which is preliminary data.</text>
</comment>
<proteinExistence type="predicted"/>
<accession>A0A086P9H4</accession>
<name>A0A086P9H4_SPHHM</name>
<organism evidence="2 3">
    <name type="scientific">Sphingobium herbicidovorans (strain ATCC 700291 / DSM 11019 / CCUG 56400 / KCTC 2939 / LMG 18315 / NBRC 16415 / MH)</name>
    <name type="common">Sphingomonas herbicidovorans</name>
    <dbReference type="NCBI Taxonomy" id="1219045"/>
    <lineage>
        <taxon>Bacteria</taxon>
        <taxon>Pseudomonadati</taxon>
        <taxon>Pseudomonadota</taxon>
        <taxon>Alphaproteobacteria</taxon>
        <taxon>Sphingomonadales</taxon>
        <taxon>Sphingomonadaceae</taxon>
        <taxon>Sphingobium</taxon>
    </lineage>
</organism>
<evidence type="ECO:0000313" key="3">
    <source>
        <dbReference type="Proteomes" id="UP000024284"/>
    </source>
</evidence>
<dbReference type="EMBL" id="JFZA02000017">
    <property type="protein sequence ID" value="KFG90042.1"/>
    <property type="molecule type" value="Genomic_DNA"/>
</dbReference>
<evidence type="ECO:0000256" key="1">
    <source>
        <dbReference type="SAM" id="MobiDB-lite"/>
    </source>
</evidence>
<dbReference type="Proteomes" id="UP000024284">
    <property type="component" value="Unassembled WGS sequence"/>
</dbReference>
<evidence type="ECO:0000313" key="2">
    <source>
        <dbReference type="EMBL" id="KFG90042.1"/>
    </source>
</evidence>
<feature type="compositionally biased region" description="Basic and acidic residues" evidence="1">
    <location>
        <begin position="232"/>
        <end position="246"/>
    </location>
</feature>
<gene>
    <name evidence="2" type="ORF">BV98_002215</name>
</gene>
<feature type="region of interest" description="Disordered" evidence="1">
    <location>
        <begin position="227"/>
        <end position="246"/>
    </location>
</feature>
<dbReference type="STRING" id="76947.GCA_002080435_01030"/>
<feature type="compositionally biased region" description="Polar residues" evidence="1">
    <location>
        <begin position="156"/>
        <end position="166"/>
    </location>
</feature>
<sequence length="261" mass="27482">MNMTDQIFEDRRAKQLAALPTTSRFASLMQPTGGTRAATEAPVAPVATQPKANRPAACAPAAAKPNPASIASERTRIVTIMGSDEYVGREAVGDKLMLSSMSAEEIIATLAVTPRAGSHAGRDGRQSTAPTSVTHPDQAARQAAAAAKWDRAMSERQGQPGLNVQRNGAERQASASVWAKARAANEQLSLSQRHQAAVDRLDRVWEGVDADRSASKPSSVQVWAKARAASRGGERESAADKAGRAWARVDADRALSHGGVA</sequence>
<protein>
    <submittedName>
        <fullName evidence="2">Uncharacterized protein</fullName>
    </submittedName>
</protein>